<protein>
    <submittedName>
        <fullName evidence="4">Regulatory protein, tetR family</fullName>
    </submittedName>
</protein>
<dbReference type="PANTHER" id="PTHR30055">
    <property type="entry name" value="HTH-TYPE TRANSCRIPTIONAL REGULATOR RUTR"/>
    <property type="match status" value="1"/>
</dbReference>
<dbReference type="InterPro" id="IPR050109">
    <property type="entry name" value="HTH-type_TetR-like_transc_reg"/>
</dbReference>
<dbReference type="EMBL" id="FNKB01000001">
    <property type="protein sequence ID" value="SDQ30233.1"/>
    <property type="molecule type" value="Genomic_DNA"/>
</dbReference>
<dbReference type="InterPro" id="IPR001647">
    <property type="entry name" value="HTH_TetR"/>
</dbReference>
<dbReference type="Pfam" id="PF00440">
    <property type="entry name" value="TetR_N"/>
    <property type="match status" value="1"/>
</dbReference>
<feature type="domain" description="HTH tetR-type" evidence="3">
    <location>
        <begin position="11"/>
        <end position="71"/>
    </location>
</feature>
<dbReference type="GO" id="GO:0003700">
    <property type="term" value="F:DNA-binding transcription factor activity"/>
    <property type="evidence" value="ECO:0007669"/>
    <property type="project" value="TreeGrafter"/>
</dbReference>
<proteinExistence type="predicted"/>
<evidence type="ECO:0000256" key="2">
    <source>
        <dbReference type="PROSITE-ProRule" id="PRU00335"/>
    </source>
</evidence>
<evidence type="ECO:0000313" key="5">
    <source>
        <dbReference type="Proteomes" id="UP000182690"/>
    </source>
</evidence>
<evidence type="ECO:0000313" key="4">
    <source>
        <dbReference type="EMBL" id="SDQ30233.1"/>
    </source>
</evidence>
<evidence type="ECO:0000259" key="3">
    <source>
        <dbReference type="PROSITE" id="PS50977"/>
    </source>
</evidence>
<dbReference type="GO" id="GO:0000976">
    <property type="term" value="F:transcription cis-regulatory region binding"/>
    <property type="evidence" value="ECO:0007669"/>
    <property type="project" value="TreeGrafter"/>
</dbReference>
<organism evidence="4 5">
    <name type="scientific">Leucobacter chromiiresistens</name>
    <dbReference type="NCBI Taxonomy" id="1079994"/>
    <lineage>
        <taxon>Bacteria</taxon>
        <taxon>Bacillati</taxon>
        <taxon>Actinomycetota</taxon>
        <taxon>Actinomycetes</taxon>
        <taxon>Micrococcales</taxon>
        <taxon>Microbacteriaceae</taxon>
        <taxon>Leucobacter</taxon>
    </lineage>
</organism>
<dbReference type="PROSITE" id="PS50977">
    <property type="entry name" value="HTH_TETR_2"/>
    <property type="match status" value="1"/>
</dbReference>
<sequence>MSARRARRRPGENRERLIEAGLTEFGLFGFHGASTAAIAARADVPQPHVYANFANKQALFLETCAAATRIVITGEAPGSGELPTDRARAYSRSGAKALLADAERTVLQALAVVCAPQLTGDLLPLLVDFRDAFGESDFAEAYGAAGVAMIERALGRE</sequence>
<evidence type="ECO:0000256" key="1">
    <source>
        <dbReference type="ARBA" id="ARBA00023125"/>
    </source>
</evidence>
<dbReference type="AlphaFoldDB" id="A0A1H0ZS49"/>
<dbReference type="InterPro" id="IPR009057">
    <property type="entry name" value="Homeodomain-like_sf"/>
</dbReference>
<dbReference type="SUPFAM" id="SSF46689">
    <property type="entry name" value="Homeodomain-like"/>
    <property type="match status" value="1"/>
</dbReference>
<feature type="DNA-binding region" description="H-T-H motif" evidence="2">
    <location>
        <begin position="34"/>
        <end position="53"/>
    </location>
</feature>
<keyword evidence="1 2" id="KW-0238">DNA-binding</keyword>
<name>A0A1H0ZS49_9MICO</name>
<reference evidence="4 5" key="1">
    <citation type="submission" date="2016-10" db="EMBL/GenBank/DDBJ databases">
        <authorList>
            <person name="de Groot N.N."/>
        </authorList>
    </citation>
    <scope>NUCLEOTIDE SEQUENCE [LARGE SCALE GENOMIC DNA]</scope>
    <source>
        <strain evidence="4 5">DSM 22788</strain>
    </source>
</reference>
<dbReference type="Gene3D" id="1.10.357.10">
    <property type="entry name" value="Tetracycline Repressor, domain 2"/>
    <property type="match status" value="1"/>
</dbReference>
<dbReference type="OrthoDB" id="4990990at2"/>
<dbReference type="STRING" id="1079994.SAMN04488565_2016"/>
<dbReference type="Proteomes" id="UP000182690">
    <property type="component" value="Unassembled WGS sequence"/>
</dbReference>
<gene>
    <name evidence="4" type="ORF">SAMN04488565_2016</name>
</gene>
<accession>A0A1H0ZS49</accession>
<dbReference type="PANTHER" id="PTHR30055:SF146">
    <property type="entry name" value="HTH-TYPE TRANSCRIPTIONAL DUAL REGULATOR CECR"/>
    <property type="match status" value="1"/>
</dbReference>